<accession>A0A7J6MX36</accession>
<name>A0A7J6MX36_PERCH</name>
<sequence>MASFPVFEEAHRDGESMEAHWLPALAQGGATGGGHVSKCCIKDYFLIEDEQGYDGKTSNKLSAFRGRQLRGKEIDCGEMTGQVLVKALDEAKTTDLFDCVKYVAEGPSIHKITVWNHDEIPLRSDEAPQAFALSRAMDSFGRLAGETTAAEVDQEISA</sequence>
<dbReference type="InterPro" id="IPR013924">
    <property type="entry name" value="RNase_H2_suC"/>
</dbReference>
<comment type="caution">
    <text evidence="1">The sequence shown here is derived from an EMBL/GenBank/DDBJ whole genome shotgun (WGS) entry which is preliminary data.</text>
</comment>
<protein>
    <submittedName>
        <fullName evidence="1">Uncharacterized protein</fullName>
    </submittedName>
</protein>
<dbReference type="EMBL" id="JAAPAO010000039">
    <property type="protein sequence ID" value="KAF4676006.1"/>
    <property type="molecule type" value="Genomic_DNA"/>
</dbReference>
<evidence type="ECO:0000313" key="2">
    <source>
        <dbReference type="Proteomes" id="UP000591131"/>
    </source>
</evidence>
<dbReference type="OrthoDB" id="6222486at2759"/>
<dbReference type="Gene3D" id="2.40.128.680">
    <property type="match status" value="1"/>
</dbReference>
<dbReference type="Proteomes" id="UP000591131">
    <property type="component" value="Unassembled WGS sequence"/>
</dbReference>
<organism evidence="1 2">
    <name type="scientific">Perkinsus chesapeaki</name>
    <name type="common">Clam parasite</name>
    <name type="synonym">Perkinsus andrewsi</name>
    <dbReference type="NCBI Taxonomy" id="330153"/>
    <lineage>
        <taxon>Eukaryota</taxon>
        <taxon>Sar</taxon>
        <taxon>Alveolata</taxon>
        <taxon>Perkinsozoa</taxon>
        <taxon>Perkinsea</taxon>
        <taxon>Perkinsida</taxon>
        <taxon>Perkinsidae</taxon>
        <taxon>Perkinsus</taxon>
    </lineage>
</organism>
<dbReference type="GO" id="GO:0006401">
    <property type="term" value="P:RNA catabolic process"/>
    <property type="evidence" value="ECO:0007669"/>
    <property type="project" value="InterPro"/>
</dbReference>
<gene>
    <name evidence="1" type="ORF">FOL47_006806</name>
</gene>
<reference evidence="1 2" key="1">
    <citation type="submission" date="2020-04" db="EMBL/GenBank/DDBJ databases">
        <title>Perkinsus chesapeaki whole genome sequence.</title>
        <authorList>
            <person name="Bogema D.R."/>
        </authorList>
    </citation>
    <scope>NUCLEOTIDE SEQUENCE [LARGE SCALE GENOMIC DNA]</scope>
    <source>
        <strain evidence="1">ATCC PRA-425</strain>
    </source>
</reference>
<evidence type="ECO:0000313" key="1">
    <source>
        <dbReference type="EMBL" id="KAF4676006.1"/>
    </source>
</evidence>
<keyword evidence="2" id="KW-1185">Reference proteome</keyword>
<proteinExistence type="predicted"/>
<dbReference type="GO" id="GO:0032299">
    <property type="term" value="C:ribonuclease H2 complex"/>
    <property type="evidence" value="ECO:0007669"/>
    <property type="project" value="InterPro"/>
</dbReference>
<dbReference type="AlphaFoldDB" id="A0A7J6MX36"/>
<dbReference type="Pfam" id="PF08615">
    <property type="entry name" value="RNase_H2_suC"/>
    <property type="match status" value="1"/>
</dbReference>